<proteinExistence type="predicted"/>
<evidence type="ECO:0000313" key="2">
    <source>
        <dbReference type="Proteomes" id="UP000723463"/>
    </source>
</evidence>
<reference evidence="1" key="1">
    <citation type="journal article" date="2020" name="Fungal Divers.">
        <title>Resolving the Mortierellaceae phylogeny through synthesis of multi-gene phylogenetics and phylogenomics.</title>
        <authorList>
            <person name="Vandepol N."/>
            <person name="Liber J."/>
            <person name="Desiro A."/>
            <person name="Na H."/>
            <person name="Kennedy M."/>
            <person name="Barry K."/>
            <person name="Grigoriev I.V."/>
            <person name="Miller A.N."/>
            <person name="O'Donnell K."/>
            <person name="Stajich J.E."/>
            <person name="Bonito G."/>
        </authorList>
    </citation>
    <scope>NUCLEOTIDE SEQUENCE</scope>
    <source>
        <strain evidence="1">NRRL 2591</strain>
    </source>
</reference>
<evidence type="ECO:0000313" key="1">
    <source>
        <dbReference type="EMBL" id="KAF9538374.1"/>
    </source>
</evidence>
<comment type="caution">
    <text evidence="1">The sequence shown here is derived from an EMBL/GenBank/DDBJ whole genome shotgun (WGS) entry which is preliminary data.</text>
</comment>
<organism evidence="1 2">
    <name type="scientific">Mortierella hygrophila</name>
    <dbReference type="NCBI Taxonomy" id="979708"/>
    <lineage>
        <taxon>Eukaryota</taxon>
        <taxon>Fungi</taxon>
        <taxon>Fungi incertae sedis</taxon>
        <taxon>Mucoromycota</taxon>
        <taxon>Mortierellomycotina</taxon>
        <taxon>Mortierellomycetes</taxon>
        <taxon>Mortierellales</taxon>
        <taxon>Mortierellaceae</taxon>
        <taxon>Mortierella</taxon>
    </lineage>
</organism>
<keyword evidence="2" id="KW-1185">Reference proteome</keyword>
<protein>
    <submittedName>
        <fullName evidence="1">Uncharacterized protein</fullName>
    </submittedName>
</protein>
<dbReference type="Proteomes" id="UP000723463">
    <property type="component" value="Unassembled WGS sequence"/>
</dbReference>
<gene>
    <name evidence="1" type="ORF">EC957_006867</name>
</gene>
<sequence length="221" mass="24706">MAKPSRHLHDANNLLLYKAPEGVGINTEPGVTVGVEDEISTTSSLSGMFAETNTVQVIARPLNTAWTSGPLFLDTTDFILALESFTNPGLAIYEHVKKGHLNPGRYFVLRFDFSAVNRSPDRKEVRNNLNLTLNESIKQSYRVFEPYLRMSADYLIENFIENTAAASLTACVNVVHNTLASAKRPEDPLSMIKGIYLMADEYDSYSNEYLVPIDSVQWKLP</sequence>
<name>A0A9P6EZ38_9FUNG</name>
<dbReference type="AlphaFoldDB" id="A0A9P6EZ38"/>
<dbReference type="EMBL" id="JAAAXW010000311">
    <property type="protein sequence ID" value="KAF9538374.1"/>
    <property type="molecule type" value="Genomic_DNA"/>
</dbReference>
<accession>A0A9P6EZ38</accession>